<accession>A0A7H0LQH2</accession>
<dbReference type="InterPro" id="IPR011990">
    <property type="entry name" value="TPR-like_helical_dom_sf"/>
</dbReference>
<sequence>MGFAAIVLIVSIGYASLRGRNDAARPLTDPVPMVADKPGSLAMLRDQARASPDNAEAWHAFGAAAFEQQQFAEAVTAYEHATALARERADLWSALGEARVMNSPTDPMPAVAVSAFEKAMAIDAKDPRGRYFLAVKRDLSGDHKGAIDDWLALLRDTPAGAPWESDLRRTIVQVGKINGVDVESRLAAISSADAHAGLGVTSTANAPIPGPSAAEIRAAAALPPSEQNNMARGMVASLEGKLKANPANIDGWVMLMRSRMMLNEPAGAMAARKAAIAANPGAKARIESEAGALGVPAG</sequence>
<dbReference type="AlphaFoldDB" id="A0A7H0LQH2"/>
<dbReference type="PANTHER" id="PTHR47870:SF1">
    <property type="entry name" value="CYTOCHROME C-TYPE BIOGENESIS PROTEIN CCMH"/>
    <property type="match status" value="1"/>
</dbReference>
<feature type="repeat" description="TPR" evidence="2">
    <location>
        <begin position="55"/>
        <end position="88"/>
    </location>
</feature>
<dbReference type="InterPro" id="IPR051263">
    <property type="entry name" value="C-type_cytochrome_biogenesis"/>
</dbReference>
<proteinExistence type="predicted"/>
<dbReference type="PANTHER" id="PTHR47870">
    <property type="entry name" value="CYTOCHROME C-TYPE BIOGENESIS PROTEIN CCMH"/>
    <property type="match status" value="1"/>
</dbReference>
<organism evidence="3 4">
    <name type="scientific">Sphingomonas alpina</name>
    <dbReference type="NCBI Taxonomy" id="653931"/>
    <lineage>
        <taxon>Bacteria</taxon>
        <taxon>Pseudomonadati</taxon>
        <taxon>Pseudomonadota</taxon>
        <taxon>Alphaproteobacteria</taxon>
        <taxon>Sphingomonadales</taxon>
        <taxon>Sphingomonadaceae</taxon>
        <taxon>Sphingomonas</taxon>
    </lineage>
</organism>
<dbReference type="Gene3D" id="1.25.40.10">
    <property type="entry name" value="Tetratricopeptide repeat domain"/>
    <property type="match status" value="2"/>
</dbReference>
<keyword evidence="4" id="KW-1185">Reference proteome</keyword>
<dbReference type="PROSITE" id="PS50005">
    <property type="entry name" value="TPR"/>
    <property type="match status" value="1"/>
</dbReference>
<keyword evidence="2" id="KW-0802">TPR repeat</keyword>
<evidence type="ECO:0000313" key="3">
    <source>
        <dbReference type="EMBL" id="QNQ11925.1"/>
    </source>
</evidence>
<dbReference type="InterPro" id="IPR019734">
    <property type="entry name" value="TPR_rpt"/>
</dbReference>
<keyword evidence="1" id="KW-0201">Cytochrome c-type biogenesis</keyword>
<dbReference type="SUPFAM" id="SSF48452">
    <property type="entry name" value="TPR-like"/>
    <property type="match status" value="1"/>
</dbReference>
<dbReference type="GO" id="GO:0017004">
    <property type="term" value="P:cytochrome complex assembly"/>
    <property type="evidence" value="ECO:0007669"/>
    <property type="project" value="UniProtKB-KW"/>
</dbReference>
<evidence type="ECO:0000256" key="2">
    <source>
        <dbReference type="PROSITE-ProRule" id="PRU00339"/>
    </source>
</evidence>
<gene>
    <name evidence="3" type="ORF">H3Z74_07895</name>
</gene>
<dbReference type="KEGG" id="spap:H3Z74_07895"/>
<reference evidence="3 4" key="1">
    <citation type="submission" date="2020-09" db="EMBL/GenBank/DDBJ databases">
        <title>Sphingomonas sp., a new species isolated from pork steak.</title>
        <authorList>
            <person name="Heidler von Heilborn D."/>
        </authorList>
    </citation>
    <scope>NUCLEOTIDE SEQUENCE [LARGE SCALE GENOMIC DNA]</scope>
    <source>
        <strain evidence="4">S8-3T</strain>
    </source>
</reference>
<dbReference type="EMBL" id="CP061038">
    <property type="protein sequence ID" value="QNQ11925.1"/>
    <property type="molecule type" value="Genomic_DNA"/>
</dbReference>
<name>A0A7H0LQH2_9SPHN</name>
<evidence type="ECO:0000313" key="4">
    <source>
        <dbReference type="Proteomes" id="UP000516148"/>
    </source>
</evidence>
<evidence type="ECO:0000256" key="1">
    <source>
        <dbReference type="ARBA" id="ARBA00022748"/>
    </source>
</evidence>
<dbReference type="Proteomes" id="UP000516148">
    <property type="component" value="Chromosome"/>
</dbReference>
<protein>
    <submittedName>
        <fullName evidence="3">Uncharacterized protein</fullName>
    </submittedName>
</protein>